<reference evidence="2 3" key="1">
    <citation type="submission" date="2018-06" db="EMBL/GenBank/DDBJ databases">
        <title>Genomic Encyclopedia of Archaeal and Bacterial Type Strains, Phase II (KMG-II): from individual species to whole genera.</title>
        <authorList>
            <person name="Goeker M."/>
        </authorList>
    </citation>
    <scope>NUCLEOTIDE SEQUENCE [LARGE SCALE GENOMIC DNA]</scope>
    <source>
        <strain evidence="2 3">ATCC 51348</strain>
    </source>
</reference>
<dbReference type="RefSeq" id="WP_111518502.1">
    <property type="nucleotide sequence ID" value="NZ_QKUB01000004.1"/>
</dbReference>
<organism evidence="2 3">
    <name type="scientific">Metamycoplasma auris</name>
    <dbReference type="NCBI Taxonomy" id="51363"/>
    <lineage>
        <taxon>Bacteria</taxon>
        <taxon>Bacillati</taxon>
        <taxon>Mycoplasmatota</taxon>
        <taxon>Mycoplasmoidales</taxon>
        <taxon>Metamycoplasmataceae</taxon>
        <taxon>Metamycoplasma</taxon>
    </lineage>
</organism>
<sequence>MQEKEYNKEKKIHIANIVLSSIQPFSFVLLFLLIFPFSLLSPDSASPSHRSTVMVTILILVSLSYLALLITGFIFEIFGTIYASKRDLTIAIILYIVGFFVFPCTIIAAALSLSGLKKYKIENSKSDNTMQTDLSQT</sequence>
<keyword evidence="1" id="KW-0812">Transmembrane</keyword>
<feature type="transmembrane region" description="Helical" evidence="1">
    <location>
        <begin position="90"/>
        <end position="113"/>
    </location>
</feature>
<keyword evidence="1" id="KW-1133">Transmembrane helix</keyword>
<protein>
    <recommendedName>
        <fullName evidence="4">Transmembrane protein</fullName>
    </recommendedName>
</protein>
<dbReference type="EMBL" id="QKUB01000004">
    <property type="protein sequence ID" value="PZV99942.1"/>
    <property type="molecule type" value="Genomic_DNA"/>
</dbReference>
<gene>
    <name evidence="2" type="ORF">BCF89_10420</name>
</gene>
<accession>A0A2W7GPY2</accession>
<dbReference type="Proteomes" id="UP000249646">
    <property type="component" value="Unassembled WGS sequence"/>
</dbReference>
<name>A0A2W7GPY2_9BACT</name>
<keyword evidence="1" id="KW-0472">Membrane</keyword>
<feature type="transmembrane region" description="Helical" evidence="1">
    <location>
        <begin position="12"/>
        <end position="35"/>
    </location>
</feature>
<evidence type="ECO:0000256" key="1">
    <source>
        <dbReference type="SAM" id="Phobius"/>
    </source>
</evidence>
<evidence type="ECO:0000313" key="2">
    <source>
        <dbReference type="EMBL" id="PZV99942.1"/>
    </source>
</evidence>
<evidence type="ECO:0008006" key="4">
    <source>
        <dbReference type="Google" id="ProtNLM"/>
    </source>
</evidence>
<comment type="caution">
    <text evidence="2">The sequence shown here is derived from an EMBL/GenBank/DDBJ whole genome shotgun (WGS) entry which is preliminary data.</text>
</comment>
<feature type="transmembrane region" description="Helical" evidence="1">
    <location>
        <begin position="55"/>
        <end position="78"/>
    </location>
</feature>
<dbReference type="OrthoDB" id="10017861at2"/>
<proteinExistence type="predicted"/>
<dbReference type="AlphaFoldDB" id="A0A2W7GPY2"/>
<keyword evidence="3" id="KW-1185">Reference proteome</keyword>
<evidence type="ECO:0000313" key="3">
    <source>
        <dbReference type="Proteomes" id="UP000249646"/>
    </source>
</evidence>